<name>A0ABD3IEG8_9MARC</name>
<sequence>MQYLADVASPNDEDVLVVAGFAHTIRLPEDLLDTYDELKRALGLRTSHADVIRLLFGVAETAIQSLIQSSLLQFVVDSKAGFSGEEVMLEDPGDCDAADDPSEVAEDSDPELDVQAEDSRGNVYPDS</sequence>
<comment type="caution">
    <text evidence="2">The sequence shown here is derived from an EMBL/GenBank/DDBJ whole genome shotgun (WGS) entry which is preliminary data.</text>
</comment>
<dbReference type="AlphaFoldDB" id="A0ABD3IEG8"/>
<feature type="compositionally biased region" description="Acidic residues" evidence="1">
    <location>
        <begin position="87"/>
        <end position="116"/>
    </location>
</feature>
<keyword evidence="3" id="KW-1185">Reference proteome</keyword>
<dbReference type="Proteomes" id="UP001633002">
    <property type="component" value="Unassembled WGS sequence"/>
</dbReference>
<reference evidence="2 3" key="1">
    <citation type="submission" date="2024-09" db="EMBL/GenBank/DDBJ databases">
        <title>Chromosome-scale assembly of Riccia sorocarpa.</title>
        <authorList>
            <person name="Paukszto L."/>
        </authorList>
    </citation>
    <scope>NUCLEOTIDE SEQUENCE [LARGE SCALE GENOMIC DNA]</scope>
    <source>
        <strain evidence="2">LP-2024</strain>
        <tissue evidence="2">Aerial parts of the thallus</tissue>
    </source>
</reference>
<proteinExistence type="predicted"/>
<protein>
    <submittedName>
        <fullName evidence="2">Uncharacterized protein</fullName>
    </submittedName>
</protein>
<evidence type="ECO:0000313" key="3">
    <source>
        <dbReference type="Proteomes" id="UP001633002"/>
    </source>
</evidence>
<evidence type="ECO:0000313" key="2">
    <source>
        <dbReference type="EMBL" id="KAL3701871.1"/>
    </source>
</evidence>
<dbReference type="EMBL" id="JBJQOH010000001">
    <property type="protein sequence ID" value="KAL3701871.1"/>
    <property type="molecule type" value="Genomic_DNA"/>
</dbReference>
<organism evidence="2 3">
    <name type="scientific">Riccia sorocarpa</name>
    <dbReference type="NCBI Taxonomy" id="122646"/>
    <lineage>
        <taxon>Eukaryota</taxon>
        <taxon>Viridiplantae</taxon>
        <taxon>Streptophyta</taxon>
        <taxon>Embryophyta</taxon>
        <taxon>Marchantiophyta</taxon>
        <taxon>Marchantiopsida</taxon>
        <taxon>Marchantiidae</taxon>
        <taxon>Marchantiales</taxon>
        <taxon>Ricciaceae</taxon>
        <taxon>Riccia</taxon>
    </lineage>
</organism>
<feature type="region of interest" description="Disordered" evidence="1">
    <location>
        <begin position="86"/>
        <end position="127"/>
    </location>
</feature>
<gene>
    <name evidence="2" type="ORF">R1sor_019893</name>
</gene>
<accession>A0ABD3IEG8</accession>
<evidence type="ECO:0000256" key="1">
    <source>
        <dbReference type="SAM" id="MobiDB-lite"/>
    </source>
</evidence>